<dbReference type="Pfam" id="PF02361">
    <property type="entry name" value="CbiQ"/>
    <property type="match status" value="1"/>
</dbReference>
<keyword evidence="8" id="KW-1185">Reference proteome</keyword>
<evidence type="ECO:0000256" key="6">
    <source>
        <dbReference type="SAM" id="Phobius"/>
    </source>
</evidence>
<accession>A0A917IFP9</accession>
<sequence length="261" mass="27524">MSLMTIDARRGALGGVNALAKLVAALVLGVALLLSIDPVSAGVSLALTLALLPFARLSWRDLWLRVWPIALSAVIAALGTTLYGRPSGEIYVQWGVLRVSDGSIELALAILLRVLAIAVPSVILFATTDPTDLADALGQLARLPARFVLGALAGLRLVGLLIDDWRELGHARRSRGVADTGRLRRFAGQTFALFVLAIRRGSKLATAMEARGFGAPVARTWARPSRLRPRDGVLVLLAVGIAAASVGAAVWAGTWTFVLGL</sequence>
<dbReference type="Proteomes" id="UP000657592">
    <property type="component" value="Unassembled WGS sequence"/>
</dbReference>
<comment type="subcellular location">
    <subcellularLocation>
        <location evidence="1">Membrane</location>
        <topology evidence="1">Multi-pass membrane protein</topology>
    </subcellularLocation>
</comment>
<dbReference type="CDD" id="cd16914">
    <property type="entry name" value="EcfT"/>
    <property type="match status" value="1"/>
</dbReference>
<dbReference type="PANTHER" id="PTHR34857:SF2">
    <property type="entry name" value="SLL0384 PROTEIN"/>
    <property type="match status" value="1"/>
</dbReference>
<name>A0A917IFP9_9MICO</name>
<keyword evidence="4 6" id="KW-1133">Transmembrane helix</keyword>
<comment type="caution">
    <text evidence="7">The sequence shown here is derived from an EMBL/GenBank/DDBJ whole genome shotgun (WGS) entry which is preliminary data.</text>
</comment>
<evidence type="ECO:0000256" key="3">
    <source>
        <dbReference type="ARBA" id="ARBA00022692"/>
    </source>
</evidence>
<dbReference type="EMBL" id="BMJY01000015">
    <property type="protein sequence ID" value="GGH48692.1"/>
    <property type="molecule type" value="Genomic_DNA"/>
</dbReference>
<gene>
    <name evidence="7" type="ORF">GCM10010921_26350</name>
</gene>
<reference evidence="7" key="1">
    <citation type="journal article" date="2014" name="Int. J. Syst. Evol. Microbiol.">
        <title>Complete genome sequence of Corynebacterium casei LMG S-19264T (=DSM 44701T), isolated from a smear-ripened cheese.</title>
        <authorList>
            <consortium name="US DOE Joint Genome Institute (JGI-PGF)"/>
            <person name="Walter F."/>
            <person name="Albersmeier A."/>
            <person name="Kalinowski J."/>
            <person name="Ruckert C."/>
        </authorList>
    </citation>
    <scope>NUCLEOTIDE SEQUENCE</scope>
    <source>
        <strain evidence="7">CGMCC 1.15794</strain>
    </source>
</reference>
<feature type="transmembrane region" description="Helical" evidence="6">
    <location>
        <begin position="62"/>
        <end position="83"/>
    </location>
</feature>
<evidence type="ECO:0000313" key="8">
    <source>
        <dbReference type="Proteomes" id="UP000657592"/>
    </source>
</evidence>
<dbReference type="InterPro" id="IPR003339">
    <property type="entry name" value="ABC/ECF_trnsptr_transmembrane"/>
</dbReference>
<dbReference type="PANTHER" id="PTHR34857">
    <property type="entry name" value="SLL0384 PROTEIN"/>
    <property type="match status" value="1"/>
</dbReference>
<proteinExistence type="predicted"/>
<feature type="transmembrane region" description="Helical" evidence="6">
    <location>
        <begin position="233"/>
        <end position="258"/>
    </location>
</feature>
<dbReference type="InterPro" id="IPR051611">
    <property type="entry name" value="ECF_transporter_component"/>
</dbReference>
<dbReference type="AlphaFoldDB" id="A0A917IFP9"/>
<reference evidence="7" key="2">
    <citation type="submission" date="2020-09" db="EMBL/GenBank/DDBJ databases">
        <authorList>
            <person name="Sun Q."/>
            <person name="Zhou Y."/>
        </authorList>
    </citation>
    <scope>NUCLEOTIDE SEQUENCE</scope>
    <source>
        <strain evidence="7">CGMCC 1.15794</strain>
    </source>
</reference>
<keyword evidence="3 6" id="KW-0812">Transmembrane</keyword>
<protein>
    <submittedName>
        <fullName evidence="7">ABC transporter</fullName>
    </submittedName>
</protein>
<dbReference type="GO" id="GO:0005886">
    <property type="term" value="C:plasma membrane"/>
    <property type="evidence" value="ECO:0007669"/>
    <property type="project" value="UniProtKB-ARBA"/>
</dbReference>
<keyword evidence="5 6" id="KW-0472">Membrane</keyword>
<organism evidence="7 8">
    <name type="scientific">Microbacterium album</name>
    <dbReference type="NCBI Taxonomy" id="2053191"/>
    <lineage>
        <taxon>Bacteria</taxon>
        <taxon>Bacillati</taxon>
        <taxon>Actinomycetota</taxon>
        <taxon>Actinomycetes</taxon>
        <taxon>Micrococcales</taxon>
        <taxon>Microbacteriaceae</taxon>
        <taxon>Microbacterium</taxon>
    </lineage>
</organism>
<evidence type="ECO:0000256" key="4">
    <source>
        <dbReference type="ARBA" id="ARBA00022989"/>
    </source>
</evidence>
<keyword evidence="2" id="KW-1003">Cell membrane</keyword>
<evidence type="ECO:0000256" key="1">
    <source>
        <dbReference type="ARBA" id="ARBA00004141"/>
    </source>
</evidence>
<feature type="transmembrane region" description="Helical" evidence="6">
    <location>
        <begin position="104"/>
        <end position="127"/>
    </location>
</feature>
<evidence type="ECO:0000313" key="7">
    <source>
        <dbReference type="EMBL" id="GGH48692.1"/>
    </source>
</evidence>
<evidence type="ECO:0000256" key="5">
    <source>
        <dbReference type="ARBA" id="ARBA00023136"/>
    </source>
</evidence>
<evidence type="ECO:0000256" key="2">
    <source>
        <dbReference type="ARBA" id="ARBA00022475"/>
    </source>
</evidence>